<organism evidence="10 11">
    <name type="scientific">Ciceribacter lividus</name>
    <dbReference type="NCBI Taxonomy" id="1197950"/>
    <lineage>
        <taxon>Bacteria</taxon>
        <taxon>Pseudomonadati</taxon>
        <taxon>Pseudomonadota</taxon>
        <taxon>Alphaproteobacteria</taxon>
        <taxon>Hyphomicrobiales</taxon>
        <taxon>Rhizobiaceae</taxon>
        <taxon>Ciceribacter</taxon>
    </lineage>
</organism>
<dbReference type="Gene3D" id="3.40.1110.10">
    <property type="entry name" value="Calcium-transporting ATPase, cytoplasmic domain N"/>
    <property type="match status" value="1"/>
</dbReference>
<evidence type="ECO:0000259" key="9">
    <source>
        <dbReference type="SMART" id="SM00831"/>
    </source>
</evidence>
<dbReference type="GO" id="GO:0016020">
    <property type="term" value="C:membrane"/>
    <property type="evidence" value="ECO:0007669"/>
    <property type="project" value="UniProtKB-SubCell"/>
</dbReference>
<dbReference type="Pfam" id="PF00690">
    <property type="entry name" value="Cation_ATPase_N"/>
    <property type="match status" value="1"/>
</dbReference>
<evidence type="ECO:0000256" key="8">
    <source>
        <dbReference type="SAM" id="Phobius"/>
    </source>
</evidence>
<dbReference type="InterPro" id="IPR044492">
    <property type="entry name" value="P_typ_ATPase_HD_dom"/>
</dbReference>
<dbReference type="InterPro" id="IPR001757">
    <property type="entry name" value="P_typ_ATPase"/>
</dbReference>
<dbReference type="SUPFAM" id="SSF56784">
    <property type="entry name" value="HAD-like"/>
    <property type="match status" value="1"/>
</dbReference>
<evidence type="ECO:0000256" key="3">
    <source>
        <dbReference type="ARBA" id="ARBA00022741"/>
    </source>
</evidence>
<feature type="transmembrane region" description="Helical" evidence="8">
    <location>
        <begin position="772"/>
        <end position="788"/>
    </location>
</feature>
<keyword evidence="4" id="KW-0067">ATP-binding</keyword>
<dbReference type="InterPro" id="IPR004014">
    <property type="entry name" value="ATPase_P-typ_cation-transptr_N"/>
</dbReference>
<keyword evidence="5" id="KW-1278">Translocase</keyword>
<proteinExistence type="predicted"/>
<evidence type="ECO:0000256" key="4">
    <source>
        <dbReference type="ARBA" id="ARBA00022840"/>
    </source>
</evidence>
<feature type="domain" description="Cation-transporting P-type ATPase N-terminal" evidence="9">
    <location>
        <begin position="2"/>
        <end position="69"/>
    </location>
</feature>
<dbReference type="NCBIfam" id="TIGR01494">
    <property type="entry name" value="ATPase_P-type"/>
    <property type="match status" value="2"/>
</dbReference>
<dbReference type="Gene3D" id="3.40.50.1000">
    <property type="entry name" value="HAD superfamily/HAD-like"/>
    <property type="match status" value="1"/>
</dbReference>
<dbReference type="Pfam" id="PF00689">
    <property type="entry name" value="Cation_ATPase_C"/>
    <property type="match status" value="1"/>
</dbReference>
<keyword evidence="7 8" id="KW-0472">Membrane</keyword>
<keyword evidence="11" id="KW-1185">Reference proteome</keyword>
<dbReference type="Pfam" id="PF08282">
    <property type="entry name" value="Hydrolase_3"/>
    <property type="match status" value="1"/>
</dbReference>
<keyword evidence="6 8" id="KW-1133">Transmembrane helix</keyword>
<dbReference type="SUPFAM" id="SSF81660">
    <property type="entry name" value="Metal cation-transporting ATPase, ATP-binding domain N"/>
    <property type="match status" value="1"/>
</dbReference>
<evidence type="ECO:0000256" key="7">
    <source>
        <dbReference type="ARBA" id="ARBA00023136"/>
    </source>
</evidence>
<gene>
    <name evidence="10" type="ORF">DFR48_105212</name>
</gene>
<dbReference type="GO" id="GO:0015662">
    <property type="term" value="F:P-type ion transporter activity"/>
    <property type="evidence" value="ECO:0007669"/>
    <property type="project" value="UniProtKB-ARBA"/>
</dbReference>
<dbReference type="Gene3D" id="1.20.1110.10">
    <property type="entry name" value="Calcium-transporting ATPase, transmembrane domain"/>
    <property type="match status" value="1"/>
</dbReference>
<dbReference type="SFLD" id="SFLDS00003">
    <property type="entry name" value="Haloacid_Dehalogenase"/>
    <property type="match status" value="1"/>
</dbReference>
<keyword evidence="2 8" id="KW-0812">Transmembrane</keyword>
<dbReference type="Pfam" id="PF00122">
    <property type="entry name" value="E1-E2_ATPase"/>
    <property type="match status" value="1"/>
</dbReference>
<feature type="transmembrane region" description="Helical" evidence="8">
    <location>
        <begin position="809"/>
        <end position="828"/>
    </location>
</feature>
<evidence type="ECO:0000256" key="2">
    <source>
        <dbReference type="ARBA" id="ARBA00022692"/>
    </source>
</evidence>
<dbReference type="SFLD" id="SFLDG00002">
    <property type="entry name" value="C1.7:_P-type_atpase_like"/>
    <property type="match status" value="1"/>
</dbReference>
<dbReference type="Pfam" id="PF13246">
    <property type="entry name" value="Cation_ATPase"/>
    <property type="match status" value="1"/>
</dbReference>
<dbReference type="EMBL" id="QPIX01000005">
    <property type="protein sequence ID" value="RCW24867.1"/>
    <property type="molecule type" value="Genomic_DNA"/>
</dbReference>
<evidence type="ECO:0000313" key="10">
    <source>
        <dbReference type="EMBL" id="RCW24867.1"/>
    </source>
</evidence>
<dbReference type="InterPro" id="IPR018303">
    <property type="entry name" value="ATPase_P-typ_P_site"/>
</dbReference>
<comment type="caution">
    <text evidence="10">The sequence shown here is derived from an EMBL/GenBank/DDBJ whole genome shotgun (WGS) entry which is preliminary data.</text>
</comment>
<dbReference type="SFLD" id="SFLDF00027">
    <property type="entry name" value="p-type_atpase"/>
    <property type="match status" value="1"/>
</dbReference>
<dbReference type="GO" id="GO:0005524">
    <property type="term" value="F:ATP binding"/>
    <property type="evidence" value="ECO:0007669"/>
    <property type="project" value="UniProtKB-KW"/>
</dbReference>
<evidence type="ECO:0000256" key="6">
    <source>
        <dbReference type="ARBA" id="ARBA00022989"/>
    </source>
</evidence>
<keyword evidence="3" id="KW-0547">Nucleotide-binding</keyword>
<dbReference type="InterPro" id="IPR023298">
    <property type="entry name" value="ATPase_P-typ_TM_dom_sf"/>
</dbReference>
<dbReference type="SUPFAM" id="SSF81653">
    <property type="entry name" value="Calcium ATPase, transduction domain A"/>
    <property type="match status" value="1"/>
</dbReference>
<feature type="transmembrane region" description="Helical" evidence="8">
    <location>
        <begin position="225"/>
        <end position="244"/>
    </location>
</feature>
<dbReference type="RefSeq" id="WP_245415586.1">
    <property type="nucleotide sequence ID" value="NZ_QPIX01000005.1"/>
</dbReference>
<feature type="transmembrane region" description="Helical" evidence="8">
    <location>
        <begin position="73"/>
        <end position="92"/>
    </location>
</feature>
<dbReference type="Proteomes" id="UP000252582">
    <property type="component" value="Unassembled WGS sequence"/>
</dbReference>
<reference evidence="10 11" key="1">
    <citation type="submission" date="2018-07" db="EMBL/GenBank/DDBJ databases">
        <title>Genomic Encyclopedia of Type Strains, Phase IV (KMG-IV): sequencing the most valuable type-strain genomes for metagenomic binning, comparative biology and taxonomic classification.</title>
        <authorList>
            <person name="Goeker M."/>
        </authorList>
    </citation>
    <scope>NUCLEOTIDE SEQUENCE [LARGE SCALE GENOMIC DNA]</scope>
    <source>
        <strain evidence="10 11">DSM 25528</strain>
    </source>
</reference>
<dbReference type="PANTHER" id="PTHR42861">
    <property type="entry name" value="CALCIUM-TRANSPORTING ATPASE"/>
    <property type="match status" value="1"/>
</dbReference>
<dbReference type="InterPro" id="IPR023299">
    <property type="entry name" value="ATPase_P-typ_cyto_dom_N"/>
</dbReference>
<feature type="transmembrane region" description="Helical" evidence="8">
    <location>
        <begin position="672"/>
        <end position="693"/>
    </location>
</feature>
<feature type="transmembrane region" description="Helical" evidence="8">
    <location>
        <begin position="250"/>
        <end position="276"/>
    </location>
</feature>
<dbReference type="InterPro" id="IPR036412">
    <property type="entry name" value="HAD-like_sf"/>
</dbReference>
<feature type="transmembrane region" description="Helical" evidence="8">
    <location>
        <begin position="44"/>
        <end position="67"/>
    </location>
</feature>
<evidence type="ECO:0000313" key="11">
    <source>
        <dbReference type="Proteomes" id="UP000252582"/>
    </source>
</evidence>
<dbReference type="PRINTS" id="PR00119">
    <property type="entry name" value="CATATPASE"/>
</dbReference>
<accession>A0A6I7HN30</accession>
<dbReference type="InterPro" id="IPR008250">
    <property type="entry name" value="ATPase_P-typ_transduc_dom_A_sf"/>
</dbReference>
<dbReference type="SMART" id="SM00831">
    <property type="entry name" value="Cation_ATPase_N"/>
    <property type="match status" value="1"/>
</dbReference>
<comment type="subcellular location">
    <subcellularLocation>
        <location evidence="1">Membrane</location>
        <topology evidence="1">Multi-pass membrane protein</topology>
    </subcellularLocation>
</comment>
<protein>
    <submittedName>
        <fullName evidence="10">Ca2+-transporting ATPase</fullName>
    </submittedName>
</protein>
<dbReference type="PROSITE" id="PS00154">
    <property type="entry name" value="ATPASE_E1_E2"/>
    <property type="match status" value="1"/>
</dbReference>
<dbReference type="SUPFAM" id="SSF81665">
    <property type="entry name" value="Calcium ATPase, transmembrane domain M"/>
    <property type="match status" value="1"/>
</dbReference>
<dbReference type="AlphaFoldDB" id="A0A6I7HN30"/>
<feature type="transmembrane region" description="Helical" evidence="8">
    <location>
        <begin position="848"/>
        <end position="869"/>
    </location>
</feature>
<sequence>MTAQAETPVSIRREGLTSQEVVAALETYGANVLPVGRPPSFLKVLLMQFLSPLIYILMVAAVVSAFVSEITDALFIAVVLAINGIIGAVQEYSAGQSASALRALEEPRATVVRDGIRQVIDATGLVPGDRVLLESGQRVPADILLDASDHLQCDEATHTGESRPVYKSTDDPVFAGTIVARGRGEGLVTATGSRTELGRIADAIRERTTAKPPLMIRMEEFTRRIAVAVGVAILFLFAVGWWRAMPVGDLFTMSIGLAVSAIPEALPIAISVALAIGMRRMARVNVIVRNLPAVESLGSCTMIATDKTGTLTLNELTVTDIRLPDDSHWVLEAGSHPLSGGIKSRDGGKDGPNAAVRRLLGVGSLPNEAEISVDGAETWRPVGDTVDVALLAAAHKAGISRSILLERFPLERRIPYEPEQKYAASFHQVEDRMQAFVKGAPELLLSMCKTMETTEGAVPIDRIHVHRQIKEMAREGLRVLAFAAGEIGVSGDGEYGGHLLIDLNFLGLVGMQDPIRPEVPAALDACRQAGIGVAVITGDDPTTASVIARQAGMRFEEADVVTGDQIADAVAAGESVLDGITRHGRIFARVKPDQKLAIIRSLARNGHYVAVTGDGVNDAPALRHAHVGVAMGHGGTEVAKESADIILTDDNFASIVAGIREGRVAYNNIRKVIFMQISTGAAEVLLFLLAMVLGAPMPMTAVQLLWLNLVTNGVQDVALVTEPAEGDELRSPVRRPGEPIFDRLMLRRIVLATLVMGGGGFAFFYWATTSGLSHFAASNLLLLLFVLFENVQCINSRSERRSVFRQSHFSNPFLLLGVLGSQALHIGAMYVPGVNDLLEIAPISLEQWLLLLVATAPLLAVSEVDKWLLRRQESMKRGNDDSKAQ</sequence>
<dbReference type="InterPro" id="IPR006068">
    <property type="entry name" value="ATPase_P-typ_cation-transptr_C"/>
</dbReference>
<name>A0A6I7HN30_9HYPH</name>
<dbReference type="InterPro" id="IPR023214">
    <property type="entry name" value="HAD_sf"/>
</dbReference>
<dbReference type="GO" id="GO:0016887">
    <property type="term" value="F:ATP hydrolysis activity"/>
    <property type="evidence" value="ECO:0007669"/>
    <property type="project" value="InterPro"/>
</dbReference>
<feature type="transmembrane region" description="Helical" evidence="8">
    <location>
        <begin position="745"/>
        <end position="766"/>
    </location>
</feature>
<dbReference type="InterPro" id="IPR059000">
    <property type="entry name" value="ATPase_P-type_domA"/>
</dbReference>
<dbReference type="PRINTS" id="PR00120">
    <property type="entry name" value="HATPASE"/>
</dbReference>
<evidence type="ECO:0000256" key="1">
    <source>
        <dbReference type="ARBA" id="ARBA00004141"/>
    </source>
</evidence>
<evidence type="ECO:0000256" key="5">
    <source>
        <dbReference type="ARBA" id="ARBA00022967"/>
    </source>
</evidence>
<dbReference type="Gene3D" id="2.70.150.10">
    <property type="entry name" value="Calcium-transporting ATPase, cytoplasmic transduction domain A"/>
    <property type="match status" value="1"/>
</dbReference>